<gene>
    <name evidence="7" type="ORF">ALTATR162_LOCUS9740</name>
</gene>
<proteinExistence type="predicted"/>
<comment type="cofactor">
    <cofactor evidence="1">
        <name>Cu(2+)</name>
        <dbReference type="ChEBI" id="CHEBI:29036"/>
    </cofactor>
</comment>
<name>A0A8J2I8X1_9PLEO</name>
<evidence type="ECO:0000256" key="3">
    <source>
        <dbReference type="ARBA" id="ARBA00022525"/>
    </source>
</evidence>
<dbReference type="InterPro" id="IPR049892">
    <property type="entry name" value="AA9"/>
</dbReference>
<keyword evidence="4" id="KW-1015">Disulfide bond</keyword>
<dbReference type="AlphaFoldDB" id="A0A8J2I8X1"/>
<reference evidence="7" key="1">
    <citation type="submission" date="2021-05" db="EMBL/GenBank/DDBJ databases">
        <authorList>
            <person name="Stam R."/>
        </authorList>
    </citation>
    <scope>NUCLEOTIDE SEQUENCE</scope>
    <source>
        <strain evidence="7">CS162</strain>
    </source>
</reference>
<dbReference type="GO" id="GO:0005576">
    <property type="term" value="C:extracellular region"/>
    <property type="evidence" value="ECO:0007669"/>
    <property type="project" value="UniProtKB-SubCell"/>
</dbReference>
<dbReference type="Pfam" id="PF03443">
    <property type="entry name" value="AA9"/>
    <property type="match status" value="2"/>
</dbReference>
<evidence type="ECO:0000259" key="6">
    <source>
        <dbReference type="Pfam" id="PF03443"/>
    </source>
</evidence>
<dbReference type="PANTHER" id="PTHR33353:SF34">
    <property type="entry name" value="ENDO-BETA-1,4-GLUCANASE D"/>
    <property type="match status" value="1"/>
</dbReference>
<accession>A0A8J2I8X1</accession>
<keyword evidence="8" id="KW-1185">Reference proteome</keyword>
<dbReference type="Proteomes" id="UP000676310">
    <property type="component" value="Unassembled WGS sequence"/>
</dbReference>
<evidence type="ECO:0000256" key="4">
    <source>
        <dbReference type="ARBA" id="ARBA00023157"/>
    </source>
</evidence>
<dbReference type="OrthoDB" id="4849160at2759"/>
<dbReference type="PANTHER" id="PTHR33353">
    <property type="entry name" value="PUTATIVE (AFU_ORTHOLOGUE AFUA_1G12560)-RELATED"/>
    <property type="match status" value="1"/>
</dbReference>
<protein>
    <recommendedName>
        <fullName evidence="6">Auxiliary Activity family 9 catalytic domain-containing protein</fullName>
    </recommendedName>
</protein>
<keyword evidence="5" id="KW-0732">Signal</keyword>
<evidence type="ECO:0000256" key="2">
    <source>
        <dbReference type="ARBA" id="ARBA00004613"/>
    </source>
</evidence>
<comment type="subcellular location">
    <subcellularLocation>
        <location evidence="2">Secreted</location>
    </subcellularLocation>
</comment>
<evidence type="ECO:0000256" key="1">
    <source>
        <dbReference type="ARBA" id="ARBA00001973"/>
    </source>
</evidence>
<evidence type="ECO:0000256" key="5">
    <source>
        <dbReference type="SAM" id="SignalP"/>
    </source>
</evidence>
<comment type="caution">
    <text evidence="7">The sequence shown here is derived from an EMBL/GenBank/DDBJ whole genome shotgun (WGS) entry which is preliminary data.</text>
</comment>
<feature type="domain" description="Auxiliary Activity family 9 catalytic" evidence="6">
    <location>
        <begin position="21"/>
        <end position="127"/>
    </location>
</feature>
<keyword evidence="3" id="KW-0964">Secreted</keyword>
<sequence length="268" mass="28638">MYTSALLLGAVAVLLDTVSAHGFVKTVNVKGTYTNGSDPVWYYYPKDSRPQTAGWDALNQDNGFVEPNSVGTADVNCHKSATAGRLYANVNAGDTIEFAWNTWPDSHKGPIINYIAPCNGEHPPQVNMTSSPANQFFPSGDCTTLTPGALRWSKISQSAIISPGTWVTDKLITDNFKVSTVIPAKLAPGNYVIRHEIIALHGGQNVNGAQLYPQCLNLKVGGSGSVKPTSGVPGTSLYTKDMPGIVFNIYTNPTTYTFPGPALWTAAN</sequence>
<dbReference type="CDD" id="cd21175">
    <property type="entry name" value="LPMO_AA9"/>
    <property type="match status" value="1"/>
</dbReference>
<evidence type="ECO:0000313" key="8">
    <source>
        <dbReference type="Proteomes" id="UP000676310"/>
    </source>
</evidence>
<dbReference type="RefSeq" id="XP_043173309.1">
    <property type="nucleotide sequence ID" value="XM_043317374.1"/>
</dbReference>
<feature type="domain" description="Auxiliary Activity family 9 catalytic" evidence="6">
    <location>
        <begin position="139"/>
        <end position="256"/>
    </location>
</feature>
<evidence type="ECO:0000313" key="7">
    <source>
        <dbReference type="EMBL" id="CAG5181394.1"/>
    </source>
</evidence>
<dbReference type="InterPro" id="IPR005103">
    <property type="entry name" value="AA9_LPMO"/>
</dbReference>
<dbReference type="EMBL" id="CAJRGZ010000025">
    <property type="protein sequence ID" value="CAG5181394.1"/>
    <property type="molecule type" value="Genomic_DNA"/>
</dbReference>
<feature type="signal peptide" evidence="5">
    <location>
        <begin position="1"/>
        <end position="20"/>
    </location>
</feature>
<feature type="chain" id="PRO_5035251764" description="Auxiliary Activity family 9 catalytic domain-containing protein" evidence="5">
    <location>
        <begin position="21"/>
        <end position="268"/>
    </location>
</feature>
<dbReference type="GeneID" id="67021995"/>
<dbReference type="Gene3D" id="2.70.50.70">
    <property type="match status" value="1"/>
</dbReference>
<organism evidence="7 8">
    <name type="scientific">Alternaria atra</name>
    <dbReference type="NCBI Taxonomy" id="119953"/>
    <lineage>
        <taxon>Eukaryota</taxon>
        <taxon>Fungi</taxon>
        <taxon>Dikarya</taxon>
        <taxon>Ascomycota</taxon>
        <taxon>Pezizomycotina</taxon>
        <taxon>Dothideomycetes</taxon>
        <taxon>Pleosporomycetidae</taxon>
        <taxon>Pleosporales</taxon>
        <taxon>Pleosporineae</taxon>
        <taxon>Pleosporaceae</taxon>
        <taxon>Alternaria</taxon>
        <taxon>Alternaria sect. Ulocladioides</taxon>
    </lineage>
</organism>